<evidence type="ECO:0000313" key="2">
    <source>
        <dbReference type="Proteomes" id="UP000199503"/>
    </source>
</evidence>
<dbReference type="Gene3D" id="3.40.50.1820">
    <property type="entry name" value="alpha/beta hydrolase"/>
    <property type="match status" value="1"/>
</dbReference>
<dbReference type="GO" id="GO:0008374">
    <property type="term" value="F:O-acyltransferase activity"/>
    <property type="evidence" value="ECO:0007669"/>
    <property type="project" value="InterPro"/>
</dbReference>
<dbReference type="STRING" id="65499.SAMN04488000_13164"/>
<sequence length="442" mass="47163">MTPDAVMVVPGIMGSELVDTTTGETIWGLRPKLLTSALLHGLEPLAVTDAERAGDTSRVKPVGLLRFPAYLPGLTGLEPYTGLVRELRGLVRHRDAVAEFAYDWRLPVKHNAALLADAVDAHLESWRARSGRSDARIVLVAHSMGGLLCQAMAPDDQVRGTVTLGTPFDGAAKAAVMLSPATGGLRRRLREAAVTMPGLYDLLPAYRCVDTGDDVRRLTVADVVGIGGDEDLATAAFTARAQRVTSPLPHHWALIGVEQPTVSSLKLHAGTATGTYDTFGLHDDGELIRDEHGRLRRSPGFGDGTVARNSAVPHHQDRHMVLAQQHTTLAHSDEAVTFARDIVVHGRGAPEPRLGAGDIGLVLPDVVSPGQEWTGTLTGVDDPFHVACTLTDADTGVVVDHPTPHRRDGLVMITGVADRQGLYRLRVDGGSTPVVQFLLAVP</sequence>
<dbReference type="InterPro" id="IPR003386">
    <property type="entry name" value="LACT/PDAT_acylTrfase"/>
</dbReference>
<organism evidence="1 2">
    <name type="scientific">Lentzea albida</name>
    <dbReference type="NCBI Taxonomy" id="65499"/>
    <lineage>
        <taxon>Bacteria</taxon>
        <taxon>Bacillati</taxon>
        <taxon>Actinomycetota</taxon>
        <taxon>Actinomycetes</taxon>
        <taxon>Pseudonocardiales</taxon>
        <taxon>Pseudonocardiaceae</taxon>
        <taxon>Lentzea</taxon>
    </lineage>
</organism>
<evidence type="ECO:0000313" key="1">
    <source>
        <dbReference type="EMBL" id="SES43518.1"/>
    </source>
</evidence>
<dbReference type="OrthoDB" id="8871309at2"/>
<name>A0A1H9XBE7_9PSEU</name>
<dbReference type="RefSeq" id="WP_089927683.1">
    <property type="nucleotide sequence ID" value="NZ_FOFV01000031.1"/>
</dbReference>
<dbReference type="EMBL" id="FOFV01000031">
    <property type="protein sequence ID" value="SES43518.1"/>
    <property type="molecule type" value="Genomic_DNA"/>
</dbReference>
<keyword evidence="2" id="KW-1185">Reference proteome</keyword>
<gene>
    <name evidence="1" type="ORF">SAMN04488000_13164</name>
</gene>
<keyword evidence="1" id="KW-0808">Transferase</keyword>
<keyword evidence="1" id="KW-0012">Acyltransferase</keyword>
<proteinExistence type="predicted"/>
<reference evidence="2" key="1">
    <citation type="submission" date="2016-10" db="EMBL/GenBank/DDBJ databases">
        <authorList>
            <person name="Varghese N."/>
            <person name="Submissions S."/>
        </authorList>
    </citation>
    <scope>NUCLEOTIDE SEQUENCE [LARGE SCALE GENOMIC DNA]</scope>
    <source>
        <strain evidence="2">DSM 44437</strain>
    </source>
</reference>
<dbReference type="Proteomes" id="UP000199503">
    <property type="component" value="Unassembled WGS sequence"/>
</dbReference>
<protein>
    <submittedName>
        <fullName evidence="1">Lecithin:cholesterol acyltransferase</fullName>
    </submittedName>
</protein>
<dbReference type="Pfam" id="PF02450">
    <property type="entry name" value="LCAT"/>
    <property type="match status" value="1"/>
</dbReference>
<dbReference type="AlphaFoldDB" id="A0A1H9XBE7"/>
<dbReference type="PANTHER" id="PTHR11440">
    <property type="entry name" value="LECITHIN-CHOLESTEROL ACYLTRANSFERASE-RELATED"/>
    <property type="match status" value="1"/>
</dbReference>
<dbReference type="SUPFAM" id="SSF53474">
    <property type="entry name" value="alpha/beta-Hydrolases"/>
    <property type="match status" value="1"/>
</dbReference>
<dbReference type="GO" id="GO:0006629">
    <property type="term" value="P:lipid metabolic process"/>
    <property type="evidence" value="ECO:0007669"/>
    <property type="project" value="InterPro"/>
</dbReference>
<accession>A0A1H9XBE7</accession>
<dbReference type="InterPro" id="IPR029058">
    <property type="entry name" value="AB_hydrolase_fold"/>
</dbReference>